<dbReference type="InterPro" id="IPR028978">
    <property type="entry name" value="Chorismate_lyase_/UTRA_dom_sf"/>
</dbReference>
<accession>A0ABY8QTP5</accession>
<dbReference type="Gene3D" id="1.10.10.10">
    <property type="entry name" value="Winged helix-like DNA-binding domain superfamily/Winged helix DNA-binding domain"/>
    <property type="match status" value="1"/>
</dbReference>
<gene>
    <name evidence="5" type="ORF">LWF01_16240</name>
</gene>
<dbReference type="SUPFAM" id="SSF46785">
    <property type="entry name" value="Winged helix' DNA-binding domain"/>
    <property type="match status" value="1"/>
</dbReference>
<feature type="domain" description="HTH gntR-type" evidence="4">
    <location>
        <begin position="19"/>
        <end position="87"/>
    </location>
</feature>
<dbReference type="SMART" id="SM00866">
    <property type="entry name" value="UTRA"/>
    <property type="match status" value="1"/>
</dbReference>
<keyword evidence="6" id="KW-1185">Reference proteome</keyword>
<keyword evidence="3" id="KW-0804">Transcription</keyword>
<dbReference type="SMART" id="SM00345">
    <property type="entry name" value="HTH_GNTR"/>
    <property type="match status" value="1"/>
</dbReference>
<dbReference type="Proteomes" id="UP001209083">
    <property type="component" value="Chromosome"/>
</dbReference>
<dbReference type="EMBL" id="CP090958">
    <property type="protein sequence ID" value="WGW11621.1"/>
    <property type="molecule type" value="Genomic_DNA"/>
</dbReference>
<proteinExistence type="predicted"/>
<keyword evidence="1" id="KW-0805">Transcription regulation</keyword>
<organism evidence="5 6">
    <name type="scientific">Saxibacter everestensis</name>
    <dbReference type="NCBI Taxonomy" id="2909229"/>
    <lineage>
        <taxon>Bacteria</taxon>
        <taxon>Bacillati</taxon>
        <taxon>Actinomycetota</taxon>
        <taxon>Actinomycetes</taxon>
        <taxon>Micrococcales</taxon>
        <taxon>Brevibacteriaceae</taxon>
        <taxon>Saxibacter</taxon>
    </lineage>
</organism>
<dbReference type="Gene3D" id="3.40.1410.10">
    <property type="entry name" value="Chorismate lyase-like"/>
    <property type="match status" value="1"/>
</dbReference>
<reference evidence="5 6" key="1">
    <citation type="submission" date="2023-05" db="EMBL/GenBank/DDBJ databases">
        <title>Lithophilousrod everest ZFBP1038 complete genpme.</title>
        <authorList>
            <person name="Tian M."/>
        </authorList>
    </citation>
    <scope>NUCLEOTIDE SEQUENCE [LARGE SCALE GENOMIC DNA]</scope>
    <source>
        <strain evidence="5 6">ZFBP1038</strain>
    </source>
</reference>
<dbReference type="InterPro" id="IPR036388">
    <property type="entry name" value="WH-like_DNA-bd_sf"/>
</dbReference>
<dbReference type="Pfam" id="PF00392">
    <property type="entry name" value="GntR"/>
    <property type="match status" value="1"/>
</dbReference>
<dbReference type="PROSITE" id="PS50949">
    <property type="entry name" value="HTH_GNTR"/>
    <property type="match status" value="1"/>
</dbReference>
<dbReference type="Pfam" id="PF07702">
    <property type="entry name" value="UTRA"/>
    <property type="match status" value="1"/>
</dbReference>
<dbReference type="InterPro" id="IPR036390">
    <property type="entry name" value="WH_DNA-bd_sf"/>
</dbReference>
<dbReference type="PANTHER" id="PTHR44846">
    <property type="entry name" value="MANNOSYL-D-GLYCERATE TRANSPORT/METABOLISM SYSTEM REPRESSOR MNGR-RELATED"/>
    <property type="match status" value="1"/>
</dbReference>
<evidence type="ECO:0000313" key="5">
    <source>
        <dbReference type="EMBL" id="WGW11621.1"/>
    </source>
</evidence>
<keyword evidence="2" id="KW-0238">DNA-binding</keyword>
<dbReference type="CDD" id="cd07377">
    <property type="entry name" value="WHTH_GntR"/>
    <property type="match status" value="1"/>
</dbReference>
<sequence length="254" mass="27238">MNDNAVPFLSSPINPQPGLPLRVAAYSRIAEAIRTNLLPPGSLLPTETELGAMMEVSRTVIREALMLLEEDGLTRTRRGVGRFVADSLPRIGIERIRPFDRLLSGTGQQLDVKRVSTVLQPASEFVAPGVGIQPGADCWMWETVLLRDGEPIAHLQEHISAHHEVTSFDPGTDDGSTLLSALLGRSASALGPGECDIGLSTVGPSRAKLLALRATDPVLVMTQYVRRGGHPFYLAKCLVAARAGHLAVIQSVQA</sequence>
<dbReference type="InterPro" id="IPR050679">
    <property type="entry name" value="Bact_HTH_transcr_reg"/>
</dbReference>
<dbReference type="InterPro" id="IPR011663">
    <property type="entry name" value="UTRA"/>
</dbReference>
<dbReference type="SUPFAM" id="SSF64288">
    <property type="entry name" value="Chorismate lyase-like"/>
    <property type="match status" value="1"/>
</dbReference>
<evidence type="ECO:0000256" key="1">
    <source>
        <dbReference type="ARBA" id="ARBA00023015"/>
    </source>
</evidence>
<evidence type="ECO:0000256" key="3">
    <source>
        <dbReference type="ARBA" id="ARBA00023163"/>
    </source>
</evidence>
<evidence type="ECO:0000256" key="2">
    <source>
        <dbReference type="ARBA" id="ARBA00023125"/>
    </source>
</evidence>
<dbReference type="RefSeq" id="WP_349638411.1">
    <property type="nucleotide sequence ID" value="NZ_CP090958.1"/>
</dbReference>
<dbReference type="InterPro" id="IPR000524">
    <property type="entry name" value="Tscrpt_reg_HTH_GntR"/>
</dbReference>
<dbReference type="PRINTS" id="PR00035">
    <property type="entry name" value="HTHGNTR"/>
</dbReference>
<dbReference type="PANTHER" id="PTHR44846:SF1">
    <property type="entry name" value="MANNOSYL-D-GLYCERATE TRANSPORT_METABOLISM SYSTEM REPRESSOR MNGR-RELATED"/>
    <property type="match status" value="1"/>
</dbReference>
<name>A0ABY8QTP5_9MICO</name>
<evidence type="ECO:0000313" key="6">
    <source>
        <dbReference type="Proteomes" id="UP001209083"/>
    </source>
</evidence>
<evidence type="ECO:0000259" key="4">
    <source>
        <dbReference type="PROSITE" id="PS50949"/>
    </source>
</evidence>
<protein>
    <submittedName>
        <fullName evidence="5">GntR family transcriptional regulator</fullName>
    </submittedName>
</protein>